<accession>A0A8T8C6L2</accession>
<sequence>MALYGVRVRDANNVQTLGMEDFTIRKLAVMTIPASRTSGKGTRTDYILMDVPGYDPAKCFVMITPKQYASYGQPGNPDAWGYVPTYKDLGGTKIAIFTYVNRRKPTGVGGNYADEWTEHAVESVVEVVRVG</sequence>
<dbReference type="GeneID" id="64467576"/>
<gene>
    <name evidence="1" type="ORF">PMA4326_021820</name>
</gene>
<dbReference type="Proteomes" id="UP000003811">
    <property type="component" value="Chromosome"/>
</dbReference>
<protein>
    <submittedName>
        <fullName evidence="1">Uncharacterized protein</fullName>
    </submittedName>
</protein>
<proteinExistence type="predicted"/>
<dbReference type="AlphaFoldDB" id="A0A8T8C6L2"/>
<dbReference type="RefSeq" id="WP_007249051.1">
    <property type="nucleotide sequence ID" value="NZ_CP047260.1"/>
</dbReference>
<name>A0A8T8C6L2_PSEYM</name>
<reference evidence="1 2" key="1">
    <citation type="journal article" date="2011" name="PLoS Pathog.">
        <title>Dynamic evolution of pathogenicity revealed by sequencing and comparative genomics of 19 Pseudomonas syringae isolates.</title>
        <authorList>
            <person name="Baltrus D.A."/>
            <person name="Nishimura M.T."/>
            <person name="Romanchuk A."/>
            <person name="Chang J.H."/>
            <person name="Mukhtar M.S."/>
            <person name="Cherkis K."/>
            <person name="Roach J."/>
            <person name="Grant S.R."/>
            <person name="Jones C.D."/>
            <person name="Dangl J.L."/>
        </authorList>
    </citation>
    <scope>NUCLEOTIDE SEQUENCE [LARGE SCALE GENOMIC DNA]</scope>
    <source>
        <strain evidence="1 2">ES4326</strain>
    </source>
</reference>
<evidence type="ECO:0000313" key="1">
    <source>
        <dbReference type="EMBL" id="QHE98977.1"/>
    </source>
</evidence>
<dbReference type="EMBL" id="CP047260">
    <property type="protein sequence ID" value="QHE98977.1"/>
    <property type="molecule type" value="Genomic_DNA"/>
</dbReference>
<organism evidence="1 2">
    <name type="scientific">Pseudomonas syringae pv. maculicola str. ES4326</name>
    <dbReference type="NCBI Taxonomy" id="629265"/>
    <lineage>
        <taxon>Bacteria</taxon>
        <taxon>Pseudomonadati</taxon>
        <taxon>Pseudomonadota</taxon>
        <taxon>Gammaproteobacteria</taxon>
        <taxon>Pseudomonadales</taxon>
        <taxon>Pseudomonadaceae</taxon>
        <taxon>Pseudomonas</taxon>
    </lineage>
</organism>
<evidence type="ECO:0000313" key="2">
    <source>
        <dbReference type="Proteomes" id="UP000003811"/>
    </source>
</evidence>